<gene>
    <name evidence="1" type="ORF">GCM10010421_40230</name>
</gene>
<evidence type="ECO:0000313" key="2">
    <source>
        <dbReference type="Proteomes" id="UP001500460"/>
    </source>
</evidence>
<evidence type="ECO:0000313" key="1">
    <source>
        <dbReference type="EMBL" id="GAA2444884.1"/>
    </source>
</evidence>
<comment type="caution">
    <text evidence="1">The sequence shown here is derived from an EMBL/GenBank/DDBJ whole genome shotgun (WGS) entry which is preliminary data.</text>
</comment>
<proteinExistence type="predicted"/>
<dbReference type="EMBL" id="BAAATK010000026">
    <property type="protein sequence ID" value="GAA2444884.1"/>
    <property type="molecule type" value="Genomic_DNA"/>
</dbReference>
<protein>
    <recommendedName>
        <fullName evidence="3">Suppressor of fused-like domain-containing protein</fullName>
    </recommendedName>
</protein>
<reference evidence="1 2" key="1">
    <citation type="journal article" date="2019" name="Int. J. Syst. Evol. Microbiol.">
        <title>The Global Catalogue of Microorganisms (GCM) 10K type strain sequencing project: providing services to taxonomists for standard genome sequencing and annotation.</title>
        <authorList>
            <consortium name="The Broad Institute Genomics Platform"/>
            <consortium name="The Broad Institute Genome Sequencing Center for Infectious Disease"/>
            <person name="Wu L."/>
            <person name="Ma J."/>
        </authorList>
    </citation>
    <scope>NUCLEOTIDE SEQUENCE [LARGE SCALE GENOMIC DNA]</scope>
    <source>
        <strain evidence="1 2">JCM 6922</strain>
    </source>
</reference>
<dbReference type="RefSeq" id="WP_425577999.1">
    <property type="nucleotide sequence ID" value="NZ_BAAATK010000026.1"/>
</dbReference>
<keyword evidence="2" id="KW-1185">Reference proteome</keyword>
<name>A0ABN3K063_9ACTN</name>
<organism evidence="1 2">
    <name type="scientific">Streptomyces glaucus</name>
    <dbReference type="NCBI Taxonomy" id="284029"/>
    <lineage>
        <taxon>Bacteria</taxon>
        <taxon>Bacillati</taxon>
        <taxon>Actinomycetota</taxon>
        <taxon>Actinomycetes</taxon>
        <taxon>Kitasatosporales</taxon>
        <taxon>Streptomycetaceae</taxon>
        <taxon>Streptomyces</taxon>
    </lineage>
</organism>
<sequence>METAVVWLVPIGTSEASFVRERGWDVCEEELARQDPGLLDPNRAETAL</sequence>
<dbReference type="Proteomes" id="UP001500460">
    <property type="component" value="Unassembled WGS sequence"/>
</dbReference>
<evidence type="ECO:0008006" key="3">
    <source>
        <dbReference type="Google" id="ProtNLM"/>
    </source>
</evidence>
<accession>A0ABN3K063</accession>